<dbReference type="Proteomes" id="UP000053257">
    <property type="component" value="Unassembled WGS sequence"/>
</dbReference>
<reference evidence="1 2" key="1">
    <citation type="journal article" date="2014" name="PLoS Genet.">
        <title>Analysis of the Phlebiopsis gigantea genome, transcriptome and secretome provides insight into its pioneer colonization strategies of wood.</title>
        <authorList>
            <person name="Hori C."/>
            <person name="Ishida T."/>
            <person name="Igarashi K."/>
            <person name="Samejima M."/>
            <person name="Suzuki H."/>
            <person name="Master E."/>
            <person name="Ferreira P."/>
            <person name="Ruiz-Duenas F.J."/>
            <person name="Held B."/>
            <person name="Canessa P."/>
            <person name="Larrondo L.F."/>
            <person name="Schmoll M."/>
            <person name="Druzhinina I.S."/>
            <person name="Kubicek C.P."/>
            <person name="Gaskell J.A."/>
            <person name="Kersten P."/>
            <person name="St John F."/>
            <person name="Glasner J."/>
            <person name="Sabat G."/>
            <person name="Splinter BonDurant S."/>
            <person name="Syed K."/>
            <person name="Yadav J."/>
            <person name="Mgbeahuruike A.C."/>
            <person name="Kovalchuk A."/>
            <person name="Asiegbu F.O."/>
            <person name="Lackner G."/>
            <person name="Hoffmeister D."/>
            <person name="Rencoret J."/>
            <person name="Gutierrez A."/>
            <person name="Sun H."/>
            <person name="Lindquist E."/>
            <person name="Barry K."/>
            <person name="Riley R."/>
            <person name="Grigoriev I.V."/>
            <person name="Henrissat B."/>
            <person name="Kues U."/>
            <person name="Berka R.M."/>
            <person name="Martinez A.T."/>
            <person name="Covert S.F."/>
            <person name="Blanchette R.A."/>
            <person name="Cullen D."/>
        </authorList>
    </citation>
    <scope>NUCLEOTIDE SEQUENCE [LARGE SCALE GENOMIC DNA]</scope>
    <source>
        <strain evidence="1 2">11061_1 CR5-6</strain>
    </source>
</reference>
<organism evidence="1 2">
    <name type="scientific">Phlebiopsis gigantea (strain 11061_1 CR5-6)</name>
    <name type="common">White-rot fungus</name>
    <name type="synonym">Peniophora gigantea</name>
    <dbReference type="NCBI Taxonomy" id="745531"/>
    <lineage>
        <taxon>Eukaryota</taxon>
        <taxon>Fungi</taxon>
        <taxon>Dikarya</taxon>
        <taxon>Basidiomycota</taxon>
        <taxon>Agaricomycotina</taxon>
        <taxon>Agaricomycetes</taxon>
        <taxon>Polyporales</taxon>
        <taxon>Phanerochaetaceae</taxon>
        <taxon>Phlebiopsis</taxon>
    </lineage>
</organism>
<feature type="non-terminal residue" evidence="1">
    <location>
        <position position="1"/>
    </location>
</feature>
<protein>
    <submittedName>
        <fullName evidence="1">Uncharacterized protein</fullName>
    </submittedName>
</protein>
<dbReference type="EMBL" id="KN840760">
    <property type="protein sequence ID" value="KIP01612.1"/>
    <property type="molecule type" value="Genomic_DNA"/>
</dbReference>
<accession>A0A0C3RZ34</accession>
<sequence>VPTEIVQTLSAFLNFCYLVRRNVIDEGVLHQIEDALARFHEGREVFKRTGIRVDGFSLPRQHALKHYPFLIQEFGAPNGLCSSITESAHIQAVKKPWRRSNHNQPLGQILLTNQ</sequence>
<dbReference type="AlphaFoldDB" id="A0A0C3RZ34"/>
<feature type="non-terminal residue" evidence="1">
    <location>
        <position position="114"/>
    </location>
</feature>
<dbReference type="HOGENOM" id="CLU_006344_6_2_1"/>
<proteinExistence type="predicted"/>
<evidence type="ECO:0000313" key="1">
    <source>
        <dbReference type="EMBL" id="KIP01612.1"/>
    </source>
</evidence>
<keyword evidence="2" id="KW-1185">Reference proteome</keyword>
<name>A0A0C3RZ34_PHLG1</name>
<gene>
    <name evidence="1" type="ORF">PHLGIDRAFT_55395</name>
</gene>
<evidence type="ECO:0000313" key="2">
    <source>
        <dbReference type="Proteomes" id="UP000053257"/>
    </source>
</evidence>
<dbReference type="OrthoDB" id="2799361at2759"/>
<dbReference type="STRING" id="745531.A0A0C3RZ34"/>